<name>A0A644ZE79_9ZZZZ</name>
<protein>
    <submittedName>
        <fullName evidence="2">Uncharacterized protein</fullName>
    </submittedName>
</protein>
<dbReference type="EMBL" id="VSSQ01008206">
    <property type="protein sequence ID" value="MPM38201.1"/>
    <property type="molecule type" value="Genomic_DNA"/>
</dbReference>
<keyword evidence="1" id="KW-0812">Transmembrane</keyword>
<feature type="transmembrane region" description="Helical" evidence="1">
    <location>
        <begin position="13"/>
        <end position="36"/>
    </location>
</feature>
<keyword evidence="1" id="KW-0472">Membrane</keyword>
<accession>A0A644ZE79</accession>
<organism evidence="2">
    <name type="scientific">bioreactor metagenome</name>
    <dbReference type="NCBI Taxonomy" id="1076179"/>
    <lineage>
        <taxon>unclassified sequences</taxon>
        <taxon>metagenomes</taxon>
        <taxon>ecological metagenomes</taxon>
    </lineage>
</organism>
<proteinExistence type="predicted"/>
<reference evidence="2" key="1">
    <citation type="submission" date="2019-08" db="EMBL/GenBank/DDBJ databases">
        <authorList>
            <person name="Kucharzyk K."/>
            <person name="Murdoch R.W."/>
            <person name="Higgins S."/>
            <person name="Loffler F."/>
        </authorList>
    </citation>
    <scope>NUCLEOTIDE SEQUENCE</scope>
</reference>
<sequence length="282" mass="30610">MLVIMAVQGIVQIVLWAVLAIWSALVTVYNVLFSIVKGAYGVVKGAIVGIYQVFVWLGQGVLSILWAIAKAIDFVFGSNLSGTVGGWIDGLGKSVEDLNKALDPLGEFESIGDQWKDSYSTLGDMFAGKGQYDDWNIIDKMGDVWNGGTAMIQGIADWGNATMPNPMDGWDSGYTFGADIANKLENFDFNLEKLIGGNGTIGINGGNLDSVGKINSDVEIKDEDLKLLRDMAARDFLLNLQHITPVQNNKFGDIRETADLNKIMEKLTDMVEEGMATSLVVN</sequence>
<keyword evidence="1" id="KW-1133">Transmembrane helix</keyword>
<evidence type="ECO:0000256" key="1">
    <source>
        <dbReference type="SAM" id="Phobius"/>
    </source>
</evidence>
<evidence type="ECO:0000313" key="2">
    <source>
        <dbReference type="EMBL" id="MPM38201.1"/>
    </source>
</evidence>
<comment type="caution">
    <text evidence="2">The sequence shown here is derived from an EMBL/GenBank/DDBJ whole genome shotgun (WGS) entry which is preliminary data.</text>
</comment>
<dbReference type="AlphaFoldDB" id="A0A644ZE79"/>
<gene>
    <name evidence="2" type="ORF">SDC9_84830</name>
</gene>
<feature type="transmembrane region" description="Helical" evidence="1">
    <location>
        <begin position="48"/>
        <end position="69"/>
    </location>
</feature>